<sequence length="238" mass="27294">MMDWSKRSTQLEIMDDFQGEPGVLRKVFDDINRANRLLGGDSNTIRAITKLIGENPKEDYIIADMGCGDGAMLRTLAHYFKKRDSKVAFIGIDLSEEALSLAKEASKGFDAIQYLQADILQLNSADFKCDVIISTLTMHHFTDGQIPLYLKKLGELSRIGVIINDLHRSPFAYYLFKAFSRIFIRTKVAKNDGALSVKRAFVRPDLIGYSKHLPDMDHTIRWKWAFRFVWVMRPNRLK</sequence>
<dbReference type="EMBL" id="JBHFPV010000002">
    <property type="protein sequence ID" value="MFH6603924.1"/>
    <property type="molecule type" value="Genomic_DNA"/>
</dbReference>
<accession>A0ACC7LKX7</accession>
<keyword evidence="1" id="KW-0489">Methyltransferase</keyword>
<keyword evidence="2" id="KW-1185">Reference proteome</keyword>
<organism evidence="1 2">
    <name type="scientific">Meishania litoralis</name>
    <dbReference type="NCBI Taxonomy" id="3434685"/>
    <lineage>
        <taxon>Bacteria</taxon>
        <taxon>Pseudomonadati</taxon>
        <taxon>Bacteroidota</taxon>
        <taxon>Flavobacteriia</taxon>
        <taxon>Flavobacteriales</taxon>
        <taxon>Flavobacteriaceae</taxon>
        <taxon>Meishania</taxon>
    </lineage>
</organism>
<evidence type="ECO:0000313" key="2">
    <source>
        <dbReference type="Proteomes" id="UP001595191"/>
    </source>
</evidence>
<gene>
    <name evidence="1" type="ORF">ACEZ3G_10590</name>
</gene>
<keyword evidence="1" id="KW-0808">Transferase</keyword>
<name>A0ACC7LKX7_9FLAO</name>
<evidence type="ECO:0000313" key="1">
    <source>
        <dbReference type="EMBL" id="MFH6603924.1"/>
    </source>
</evidence>
<comment type="caution">
    <text evidence="1">The sequence shown here is derived from an EMBL/GenBank/DDBJ whole genome shotgun (WGS) entry which is preliminary data.</text>
</comment>
<dbReference type="Proteomes" id="UP001595191">
    <property type="component" value="Unassembled WGS sequence"/>
</dbReference>
<proteinExistence type="predicted"/>
<reference evidence="1" key="1">
    <citation type="submission" date="2024-09" db="EMBL/GenBank/DDBJ databases">
        <authorList>
            <person name="Liu J."/>
        </authorList>
    </citation>
    <scope>NUCLEOTIDE SEQUENCE</scope>
    <source>
        <strain evidence="1">NBU2967</strain>
    </source>
</reference>
<protein>
    <submittedName>
        <fullName evidence="1">Methyltransferase domain-containing protein</fullName>
    </submittedName>
</protein>